<dbReference type="Proteomes" id="UP001374535">
    <property type="component" value="Chromosome 9"/>
</dbReference>
<evidence type="ECO:0000313" key="1">
    <source>
        <dbReference type="EMBL" id="WVY98216.1"/>
    </source>
</evidence>
<gene>
    <name evidence="1" type="ORF">V8G54_030367</name>
</gene>
<protein>
    <submittedName>
        <fullName evidence="1">Uncharacterized protein</fullName>
    </submittedName>
</protein>
<keyword evidence="2" id="KW-1185">Reference proteome</keyword>
<organism evidence="1 2">
    <name type="scientific">Vigna mungo</name>
    <name type="common">Black gram</name>
    <name type="synonym">Phaseolus mungo</name>
    <dbReference type="NCBI Taxonomy" id="3915"/>
    <lineage>
        <taxon>Eukaryota</taxon>
        <taxon>Viridiplantae</taxon>
        <taxon>Streptophyta</taxon>
        <taxon>Embryophyta</taxon>
        <taxon>Tracheophyta</taxon>
        <taxon>Spermatophyta</taxon>
        <taxon>Magnoliopsida</taxon>
        <taxon>eudicotyledons</taxon>
        <taxon>Gunneridae</taxon>
        <taxon>Pentapetalae</taxon>
        <taxon>rosids</taxon>
        <taxon>fabids</taxon>
        <taxon>Fabales</taxon>
        <taxon>Fabaceae</taxon>
        <taxon>Papilionoideae</taxon>
        <taxon>50 kb inversion clade</taxon>
        <taxon>NPAAA clade</taxon>
        <taxon>indigoferoid/millettioid clade</taxon>
        <taxon>Phaseoleae</taxon>
        <taxon>Vigna</taxon>
    </lineage>
</organism>
<reference evidence="1 2" key="1">
    <citation type="journal article" date="2023" name="Life. Sci Alliance">
        <title>Evolutionary insights into 3D genome organization and epigenetic landscape of Vigna mungo.</title>
        <authorList>
            <person name="Junaid A."/>
            <person name="Singh B."/>
            <person name="Bhatia S."/>
        </authorList>
    </citation>
    <scope>NUCLEOTIDE SEQUENCE [LARGE SCALE GENOMIC DNA]</scope>
    <source>
        <strain evidence="1">Urdbean</strain>
    </source>
</reference>
<proteinExistence type="predicted"/>
<evidence type="ECO:0000313" key="2">
    <source>
        <dbReference type="Proteomes" id="UP001374535"/>
    </source>
</evidence>
<accession>A0AAQ3RL87</accession>
<sequence>MDISALPHVSTRECEGFPSYGEEEGCENLRLPRCNGTKPHLPSVETVVGCSSSFRLSIPRIYLHTTMDTNLMSLCQERLQHISQNDVHVRYVLLAELARREKEAGIFLEADDNQAHLKA</sequence>
<dbReference type="EMBL" id="CP144692">
    <property type="protein sequence ID" value="WVY98216.1"/>
    <property type="molecule type" value="Genomic_DNA"/>
</dbReference>
<name>A0AAQ3RL87_VIGMU</name>
<dbReference type="AlphaFoldDB" id="A0AAQ3RL87"/>